<proteinExistence type="predicted"/>
<feature type="region of interest" description="Disordered" evidence="1">
    <location>
        <begin position="296"/>
        <end position="471"/>
    </location>
</feature>
<feature type="compositionally biased region" description="Basic and acidic residues" evidence="1">
    <location>
        <begin position="612"/>
        <end position="622"/>
    </location>
</feature>
<feature type="region of interest" description="Disordered" evidence="1">
    <location>
        <begin position="887"/>
        <end position="915"/>
    </location>
</feature>
<feature type="compositionally biased region" description="Low complexity" evidence="1">
    <location>
        <begin position="341"/>
        <end position="361"/>
    </location>
</feature>
<dbReference type="AlphaFoldDB" id="A0AB40A9S8"/>
<feature type="region of interest" description="Disordered" evidence="1">
    <location>
        <begin position="1"/>
        <end position="31"/>
    </location>
</feature>
<feature type="compositionally biased region" description="Basic and acidic residues" evidence="1">
    <location>
        <begin position="593"/>
        <end position="603"/>
    </location>
</feature>
<protein>
    <submittedName>
        <fullName evidence="3">Uncharacterized protein</fullName>
    </submittedName>
</protein>
<dbReference type="Proteomes" id="UP001652628">
    <property type="component" value="Chromosome 3"/>
</dbReference>
<evidence type="ECO:0000313" key="3">
    <source>
        <dbReference type="RefSeq" id="XP_036674323.3"/>
    </source>
</evidence>
<dbReference type="RefSeq" id="XP_036674323.3">
    <property type="nucleotide sequence ID" value="XM_036818428.3"/>
</dbReference>
<keyword evidence="2" id="KW-1185">Reference proteome</keyword>
<feature type="compositionally biased region" description="Basic and acidic residues" evidence="1">
    <location>
        <begin position="680"/>
        <end position="690"/>
    </location>
</feature>
<feature type="compositionally biased region" description="Polar residues" evidence="1">
    <location>
        <begin position="9"/>
        <end position="31"/>
    </location>
</feature>
<reference evidence="3" key="1">
    <citation type="submission" date="2025-08" db="UniProtKB">
        <authorList>
            <consortium name="RefSeq"/>
        </authorList>
    </citation>
    <scope>IDENTIFICATION</scope>
</reference>
<feature type="compositionally biased region" description="Basic residues" evidence="1">
    <location>
        <begin position="382"/>
        <end position="415"/>
    </location>
</feature>
<organism evidence="2 3">
    <name type="scientific">Drosophila suzukii</name>
    <name type="common">Spotted-wing drosophila fruit fly</name>
    <dbReference type="NCBI Taxonomy" id="28584"/>
    <lineage>
        <taxon>Eukaryota</taxon>
        <taxon>Metazoa</taxon>
        <taxon>Ecdysozoa</taxon>
        <taxon>Arthropoda</taxon>
        <taxon>Hexapoda</taxon>
        <taxon>Insecta</taxon>
        <taxon>Pterygota</taxon>
        <taxon>Neoptera</taxon>
        <taxon>Endopterygota</taxon>
        <taxon>Diptera</taxon>
        <taxon>Brachycera</taxon>
        <taxon>Muscomorpha</taxon>
        <taxon>Ephydroidea</taxon>
        <taxon>Drosophilidae</taxon>
        <taxon>Drosophila</taxon>
        <taxon>Sophophora</taxon>
    </lineage>
</organism>
<evidence type="ECO:0000313" key="2">
    <source>
        <dbReference type="Proteomes" id="UP001652628"/>
    </source>
</evidence>
<feature type="compositionally biased region" description="Low complexity" evidence="1">
    <location>
        <begin position="425"/>
        <end position="440"/>
    </location>
</feature>
<feature type="region of interest" description="Disordered" evidence="1">
    <location>
        <begin position="680"/>
        <end position="708"/>
    </location>
</feature>
<evidence type="ECO:0000256" key="1">
    <source>
        <dbReference type="SAM" id="MobiDB-lite"/>
    </source>
</evidence>
<feature type="compositionally biased region" description="Basic residues" evidence="1">
    <location>
        <begin position="449"/>
        <end position="468"/>
    </location>
</feature>
<gene>
    <name evidence="3" type="primary">LOC118877903</name>
</gene>
<feature type="region of interest" description="Disordered" evidence="1">
    <location>
        <begin position="589"/>
        <end position="640"/>
    </location>
</feature>
<feature type="compositionally biased region" description="Polar residues" evidence="1">
    <location>
        <begin position="369"/>
        <end position="378"/>
    </location>
</feature>
<feature type="compositionally biased region" description="Low complexity" evidence="1">
    <location>
        <begin position="894"/>
        <end position="903"/>
    </location>
</feature>
<sequence length="970" mass="112261">MALRAIQLRSKSNIKTPRNRSLTPGNRDGSASNLSLELHRLATRKRKAYGLLRLAYNIRNAKIRQLNQLITQKQLEQKNRSKMLRDRSYQHFRKLFYQMNLEMDKEILQAQNVLTIKKRNREYIKRELKMIKNLAKKSPQAWTHFKSYIRKIEMAFAGIVPLEEALKTSPKEIRNAVHVPKSSFPTDPKNYKSLRKDSKMNFKFPKMKSEICSRGPSSFCNIIQGPYSVPKPLNFRTTHLSSKKNKNASKVYLKIQKEKDEESSQLLKLRDGLSKDTRMIRHLEKSLISIINKIQKKCNKKKRRNSRSNSLIKKRSKIRSQSRSQSQIRTRSRSKTRSKRNPTTSSIPTSSPTKNKSKISIHISHRDPSTYTRISRSQITSHRSRSKSRRKIRNKSRSRSKSRTSKNRNRSHSLNRSKTENIILNQNRTQNETQNRTINRSKISSPSHNKNRIRKQNRNKSRIIKRSRSQKEMKTLFKGLPQTESKVYILSHIESKTSATSKSTHIPAAIKRMMALDEKKIHKGETTSSHLMIRTMRKFKKFRINESSSMALGVRESKASSGILRKSGTSIGSESIEIQIGEAQQLDANPAEKQPHLVEEPKKQLNINPAEKQPHSVEEPKKQLNTNPAEKPPHSVEEPKNMVNFFSERKRFFPHDKHRKLSNTSGSMDEDGVDEDIAHEDHDVDGEDNHNLMATEHGSGDGHAGNRKWAASHRVTPPTRFTHDLISGAHDHDLHELVGEHAGELKQVFSLLMQDKTPTKATDLLLLKRYSAHSKTYDDTLQKLHHRRLKRCHTAYEKILNEAEFEGLKKQMDSRMRRVLRSSVFPESVSKASSSTDDLEDLSVNNHYDIEGMLKRWEKFFNEQTKTPFQLELERKHEKTLKENLKLRRKQRSLSRGSSPSRSKSPRRFDLAKHFSHPRLTARQQKVEKLISQSLHVLSPVKNTSKCSICGLSLSHCSSISDHMEKCYCD</sequence>
<accession>A0AB40A9S8</accession>
<dbReference type="GeneID" id="118877903"/>
<feature type="compositionally biased region" description="Basic residues" evidence="1">
    <location>
        <begin position="330"/>
        <end position="340"/>
    </location>
</feature>
<feature type="compositionally biased region" description="Basic residues" evidence="1">
    <location>
        <begin position="296"/>
        <end position="320"/>
    </location>
</feature>
<name>A0AB40A9S8_DROSZ</name>
<feature type="compositionally biased region" description="Basic and acidic residues" evidence="1">
    <location>
        <begin position="631"/>
        <end position="640"/>
    </location>
</feature>